<keyword evidence="1" id="KW-0812">Transmembrane</keyword>
<name>Q0W716_METAR</name>
<protein>
    <recommendedName>
        <fullName evidence="4">DUF5518 domain-containing protein</fullName>
    </recommendedName>
</protein>
<sequence length="145" mass="14877">MNVNYLNTLIAGIAVSVFIGGMQFLGCCCWPVDLALLIAAGALAVHLSAVSIMTRDDALVTGGLAGFIGGLGGGILYAIMGLIMNLLFGTLSFFSTEDPESVIAGTSIFTFFSGLSTIVCCLPTFVVAGIAMGALGGLLYVKIRK</sequence>
<dbReference type="AlphaFoldDB" id="Q0W716"/>
<evidence type="ECO:0008006" key="4">
    <source>
        <dbReference type="Google" id="ProtNLM"/>
    </source>
</evidence>
<dbReference type="KEGG" id="rci:RCIX384"/>
<organism evidence="2 3">
    <name type="scientific">Methanocella arvoryzae (strain DSM 22066 / NBRC 105507 / MRE50)</name>
    <dbReference type="NCBI Taxonomy" id="351160"/>
    <lineage>
        <taxon>Archaea</taxon>
        <taxon>Methanobacteriati</taxon>
        <taxon>Methanobacteriota</taxon>
        <taxon>Stenosarchaea group</taxon>
        <taxon>Methanomicrobia</taxon>
        <taxon>Methanocellales</taxon>
        <taxon>Methanocellaceae</taxon>
        <taxon>Methanocella</taxon>
    </lineage>
</organism>
<feature type="transmembrane region" description="Helical" evidence="1">
    <location>
        <begin position="64"/>
        <end position="88"/>
    </location>
</feature>
<dbReference type="Proteomes" id="UP000000663">
    <property type="component" value="Chromosome"/>
</dbReference>
<keyword evidence="1" id="KW-0472">Membrane</keyword>
<reference evidence="2 3" key="1">
    <citation type="journal article" date="2006" name="Science">
        <title>Genome of rice cluster I archaea -- the key methane producers in the rice rhizosphere.</title>
        <authorList>
            <person name="Erkel C."/>
            <person name="Kube M."/>
            <person name="Reinhardt R."/>
            <person name="Liesack W."/>
        </authorList>
    </citation>
    <scope>NUCLEOTIDE SEQUENCE [LARGE SCALE GENOMIC DNA]</scope>
    <source>
        <strain evidence="3">DSM 22066 / NBRC 105507 / MRE50</strain>
    </source>
</reference>
<dbReference type="eggNOG" id="arCOG04907">
    <property type="taxonomic scope" value="Archaea"/>
</dbReference>
<proteinExistence type="predicted"/>
<gene>
    <name evidence="2" type="ORF">RCIX384</name>
</gene>
<dbReference type="GeneID" id="5143099"/>
<accession>Q0W716</accession>
<evidence type="ECO:0000313" key="3">
    <source>
        <dbReference type="Proteomes" id="UP000000663"/>
    </source>
</evidence>
<feature type="transmembrane region" description="Helical" evidence="1">
    <location>
        <begin position="5"/>
        <end position="26"/>
    </location>
</feature>
<evidence type="ECO:0000313" key="2">
    <source>
        <dbReference type="EMBL" id="CAJ35827.1"/>
    </source>
</evidence>
<keyword evidence="3" id="KW-1185">Reference proteome</keyword>
<feature type="transmembrane region" description="Helical" evidence="1">
    <location>
        <begin position="108"/>
        <end position="141"/>
    </location>
</feature>
<keyword evidence="1" id="KW-1133">Transmembrane helix</keyword>
<dbReference type="RefSeq" id="WP_012036674.1">
    <property type="nucleotide sequence ID" value="NC_009464.1"/>
</dbReference>
<evidence type="ECO:0000256" key="1">
    <source>
        <dbReference type="SAM" id="Phobius"/>
    </source>
</evidence>
<dbReference type="EMBL" id="AM114193">
    <property type="protein sequence ID" value="CAJ35827.1"/>
    <property type="molecule type" value="Genomic_DNA"/>
</dbReference>
<feature type="transmembrane region" description="Helical" evidence="1">
    <location>
        <begin position="32"/>
        <end position="52"/>
    </location>
</feature>